<dbReference type="Pfam" id="PF01370">
    <property type="entry name" value="Epimerase"/>
    <property type="match status" value="1"/>
</dbReference>
<dbReference type="InterPro" id="IPR036291">
    <property type="entry name" value="NAD(P)-bd_dom_sf"/>
</dbReference>
<gene>
    <name evidence="3" type="ORF">H7I41_12705</name>
</gene>
<dbReference type="InterPro" id="IPR051783">
    <property type="entry name" value="NAD(P)-dependent_oxidoreduct"/>
</dbReference>
<dbReference type="SUPFAM" id="SSF51735">
    <property type="entry name" value="NAD(P)-binding Rossmann-fold domains"/>
    <property type="match status" value="1"/>
</dbReference>
<name>A0A9X3BMU4_9MYCO</name>
<comment type="caution">
    <text evidence="3">The sequence shown here is derived from an EMBL/GenBank/DDBJ whole genome shotgun (WGS) entry which is preliminary data.</text>
</comment>
<dbReference type="GO" id="GO:0005737">
    <property type="term" value="C:cytoplasm"/>
    <property type="evidence" value="ECO:0007669"/>
    <property type="project" value="TreeGrafter"/>
</dbReference>
<dbReference type="AlphaFoldDB" id="A0A9X3BMU4"/>
<evidence type="ECO:0000313" key="3">
    <source>
        <dbReference type="EMBL" id="MCV7170774.1"/>
    </source>
</evidence>
<dbReference type="GO" id="GO:0004029">
    <property type="term" value="F:aldehyde dehydrogenase (NAD+) activity"/>
    <property type="evidence" value="ECO:0007669"/>
    <property type="project" value="TreeGrafter"/>
</dbReference>
<dbReference type="PANTHER" id="PTHR48079:SF6">
    <property type="entry name" value="NAD(P)-BINDING DOMAIN-CONTAINING PROTEIN-RELATED"/>
    <property type="match status" value="1"/>
</dbReference>
<evidence type="ECO:0000256" key="1">
    <source>
        <dbReference type="SAM" id="MobiDB-lite"/>
    </source>
</evidence>
<dbReference type="Gene3D" id="3.40.50.720">
    <property type="entry name" value="NAD(P)-binding Rossmann-like Domain"/>
    <property type="match status" value="1"/>
</dbReference>
<dbReference type="InterPro" id="IPR001509">
    <property type="entry name" value="Epimerase_deHydtase"/>
</dbReference>
<evidence type="ECO:0000313" key="4">
    <source>
        <dbReference type="Proteomes" id="UP001140293"/>
    </source>
</evidence>
<organism evidence="3 4">
    <name type="scientific">[Mycobacterium] manitobense</name>
    <dbReference type="NCBI Taxonomy" id="190147"/>
    <lineage>
        <taxon>Bacteria</taxon>
        <taxon>Bacillati</taxon>
        <taxon>Actinomycetota</taxon>
        <taxon>Actinomycetes</taxon>
        <taxon>Mycobacteriales</taxon>
        <taxon>Mycobacteriaceae</taxon>
        <taxon>Mycolicibacterium</taxon>
    </lineage>
</organism>
<dbReference type="EMBL" id="JACKSJ010000098">
    <property type="protein sequence ID" value="MCV7170774.1"/>
    <property type="molecule type" value="Genomic_DNA"/>
</dbReference>
<dbReference type="RefSeq" id="WP_264012962.1">
    <property type="nucleotide sequence ID" value="NZ_JACKSJ010000098.1"/>
</dbReference>
<keyword evidence="4" id="KW-1185">Reference proteome</keyword>
<sequence>MTDEQSSPVVVVTGANGFVGARTCAALAERGATVRAVVRRAGAAPAIDAVEERVGDFGDPDFAAEVVTGASAVITTVHPMGTSRENQHRVGVEATPVIARAARDAGVGRLVHMSTAAVYDRSPGVGDVDESAALVGDDAGDYPVTKRDTDAALAEVDGITRVLVRPPAILGPGESSIWNTLRPNDIAKNESARRTVPDKSFAWVHVDDLADLLADLATGRIAAAGDPERGPTDGGCTAVNAAGGPATQRDYFGTVTEALGVEPAWQDGPAWTGQIVADRARRWGWTQRVTLGQALDELRRGLEASPPGPTT</sequence>
<feature type="domain" description="NAD-dependent epimerase/dehydratase" evidence="2">
    <location>
        <begin position="10"/>
        <end position="213"/>
    </location>
</feature>
<proteinExistence type="predicted"/>
<protein>
    <submittedName>
        <fullName evidence="3">NAD(P)H-binding protein</fullName>
    </submittedName>
</protein>
<feature type="region of interest" description="Disordered" evidence="1">
    <location>
        <begin position="224"/>
        <end position="246"/>
    </location>
</feature>
<reference evidence="3" key="2">
    <citation type="journal article" date="2022" name="BMC Genomics">
        <title>Comparative genome analysis of mycobacteria focusing on tRNA and non-coding RNA.</title>
        <authorList>
            <person name="Behra P.R.K."/>
            <person name="Pettersson B.M.F."/>
            <person name="Ramesh M."/>
            <person name="Das S."/>
            <person name="Dasgupta S."/>
            <person name="Kirsebom L.A."/>
        </authorList>
    </citation>
    <scope>NUCLEOTIDE SEQUENCE</scope>
    <source>
        <strain evidence="3">DSM 44615</strain>
    </source>
</reference>
<reference evidence="3" key="1">
    <citation type="submission" date="2020-07" db="EMBL/GenBank/DDBJ databases">
        <authorList>
            <person name="Pettersson B.M.F."/>
            <person name="Behra P.R.K."/>
            <person name="Ramesh M."/>
            <person name="Das S."/>
            <person name="Dasgupta S."/>
            <person name="Kirsebom L.A."/>
        </authorList>
    </citation>
    <scope>NUCLEOTIDE SEQUENCE</scope>
    <source>
        <strain evidence="3">DSM 44615</strain>
    </source>
</reference>
<evidence type="ECO:0000259" key="2">
    <source>
        <dbReference type="Pfam" id="PF01370"/>
    </source>
</evidence>
<dbReference type="Proteomes" id="UP001140293">
    <property type="component" value="Unassembled WGS sequence"/>
</dbReference>
<accession>A0A9X3BMU4</accession>
<dbReference type="PANTHER" id="PTHR48079">
    <property type="entry name" value="PROTEIN YEEZ"/>
    <property type="match status" value="1"/>
</dbReference>